<organism evidence="1 2">
    <name type="scientific">Arthrobacter phage Isolde</name>
    <dbReference type="NCBI Taxonomy" id="2419610"/>
    <lineage>
        <taxon>Viruses</taxon>
        <taxon>Duplodnaviria</taxon>
        <taxon>Heunggongvirae</taxon>
        <taxon>Uroviricota</taxon>
        <taxon>Caudoviricetes</taxon>
        <taxon>Isoldevirus</taxon>
        <taxon>Isoldevirus isolde</taxon>
    </lineage>
</organism>
<dbReference type="KEGG" id="vg:77932049"/>
<dbReference type="RefSeq" id="YP_010656173.1">
    <property type="nucleotide sequence ID" value="NC_070835.1"/>
</dbReference>
<sequence length="116" mass="13006">MSLPTIRVSIDCGSCGDTLEHDGDQYVCHDCGLCWATNDAFDESPAEYLDEDAQPCGHPSRDTETRQVRPFKTVNGVIEVWRDWRHIYAPCILPAGHASSHDFPLTTTFTDHTEKP</sequence>
<proteinExistence type="predicted"/>
<keyword evidence="2" id="KW-1185">Reference proteome</keyword>
<dbReference type="Proteomes" id="UP000279087">
    <property type="component" value="Segment"/>
</dbReference>
<gene>
    <name evidence="1" type="primary">84</name>
    <name evidence="1" type="ORF">PBI_ISOLDE_84</name>
</gene>
<dbReference type="GeneID" id="77932049"/>
<evidence type="ECO:0000313" key="2">
    <source>
        <dbReference type="Proteomes" id="UP000279087"/>
    </source>
</evidence>
<accession>A0A3G3M3N8</accession>
<evidence type="ECO:0000313" key="1">
    <source>
        <dbReference type="EMBL" id="AYR01052.1"/>
    </source>
</evidence>
<name>A0A3G3M3N8_9CAUD</name>
<reference evidence="1 2" key="1">
    <citation type="submission" date="2018-09" db="EMBL/GenBank/DDBJ databases">
        <authorList>
            <person name="Zack K."/>
            <person name="Stoner T.H."/>
            <person name="Garlena R.A."/>
            <person name="Russell D.A."/>
            <person name="Pope W.H."/>
            <person name="Jacobs-Sera D."/>
            <person name="Hatfull G.F."/>
        </authorList>
    </citation>
    <scope>NUCLEOTIDE SEQUENCE [LARGE SCALE GENOMIC DNA]</scope>
</reference>
<dbReference type="EMBL" id="MH910037">
    <property type="protein sequence ID" value="AYR01052.1"/>
    <property type="molecule type" value="Genomic_DNA"/>
</dbReference>
<protein>
    <submittedName>
        <fullName evidence="1">Uncharacterized protein</fullName>
    </submittedName>
</protein>